<evidence type="ECO:0000313" key="1">
    <source>
        <dbReference type="EMBL" id="MFM0007931.1"/>
    </source>
</evidence>
<accession>A0ABW9B6V5</accession>
<name>A0ABW9B6V5_9BURK</name>
<evidence type="ECO:0000313" key="2">
    <source>
        <dbReference type="Proteomes" id="UP001629230"/>
    </source>
</evidence>
<proteinExistence type="predicted"/>
<dbReference type="Proteomes" id="UP001629230">
    <property type="component" value="Unassembled WGS sequence"/>
</dbReference>
<gene>
    <name evidence="1" type="ORF">PQR57_44270</name>
</gene>
<keyword evidence="2" id="KW-1185">Reference proteome</keyword>
<sequence>MAGKVGGIIDEKTARAFLTIVRAGHSVSGIWDTSTVDKIDNGRFRKRRHVRKCSPRGGTLRNAWRSAAPCDAAACSGAFGFGGFLVWIGAWCVGIGHHFGGPIPMFNT</sequence>
<dbReference type="EMBL" id="JAQQEZ010000074">
    <property type="protein sequence ID" value="MFM0007931.1"/>
    <property type="molecule type" value="Genomic_DNA"/>
</dbReference>
<organism evidence="1 2">
    <name type="scientific">Paraburkholderia dipogonis</name>
    <dbReference type="NCBI Taxonomy" id="1211383"/>
    <lineage>
        <taxon>Bacteria</taxon>
        <taxon>Pseudomonadati</taxon>
        <taxon>Pseudomonadota</taxon>
        <taxon>Betaproteobacteria</taxon>
        <taxon>Burkholderiales</taxon>
        <taxon>Burkholderiaceae</taxon>
        <taxon>Paraburkholderia</taxon>
    </lineage>
</organism>
<comment type="caution">
    <text evidence="1">The sequence shown here is derived from an EMBL/GenBank/DDBJ whole genome shotgun (WGS) entry which is preliminary data.</text>
</comment>
<reference evidence="1 2" key="1">
    <citation type="journal article" date="2024" name="Chem. Sci.">
        <title>Discovery of megapolipeptins by genome mining of a Burkholderiales bacteria collection.</title>
        <authorList>
            <person name="Paulo B.S."/>
            <person name="Recchia M.J.J."/>
            <person name="Lee S."/>
            <person name="Fergusson C.H."/>
            <person name="Romanowski S.B."/>
            <person name="Hernandez A."/>
            <person name="Krull N."/>
            <person name="Liu D.Y."/>
            <person name="Cavanagh H."/>
            <person name="Bos A."/>
            <person name="Gray C.A."/>
            <person name="Murphy B.T."/>
            <person name="Linington R.G."/>
            <person name="Eustaquio A.S."/>
        </authorList>
    </citation>
    <scope>NUCLEOTIDE SEQUENCE [LARGE SCALE GENOMIC DNA]</scope>
    <source>
        <strain evidence="1 2">RL17-350-BIC-A</strain>
    </source>
</reference>
<dbReference type="RefSeq" id="WP_408182745.1">
    <property type="nucleotide sequence ID" value="NZ_JAQQEZ010000074.1"/>
</dbReference>
<protein>
    <submittedName>
        <fullName evidence="1">Uncharacterized protein</fullName>
    </submittedName>
</protein>